<evidence type="ECO:0000313" key="2">
    <source>
        <dbReference type="Proteomes" id="UP000236023"/>
    </source>
</evidence>
<gene>
    <name evidence="1" type="ORF">CXK94_08345</name>
</gene>
<dbReference type="EMBL" id="POUT01000003">
    <property type="protein sequence ID" value="PNG10189.1"/>
    <property type="molecule type" value="Genomic_DNA"/>
</dbReference>
<evidence type="ECO:0000313" key="1">
    <source>
        <dbReference type="EMBL" id="PNG10189.1"/>
    </source>
</evidence>
<dbReference type="AlphaFoldDB" id="A0A2N8T608"/>
<sequence>MEIEHITSGIEEYRLTCAEFAALNRVKPETVRERICRTGSYHGVRPRKLASRRLLFPAVQVALVQGGEE</sequence>
<comment type="caution">
    <text evidence="1">The sequence shown here is derived from an EMBL/GenBank/DDBJ whole genome shotgun (WGS) entry which is preliminary data.</text>
</comment>
<accession>A0A2N8T608</accession>
<organism evidence="1 2">
    <name type="scientific">Stutzerimonas stutzeri</name>
    <name type="common">Pseudomonas stutzeri</name>
    <dbReference type="NCBI Taxonomy" id="316"/>
    <lineage>
        <taxon>Bacteria</taxon>
        <taxon>Pseudomonadati</taxon>
        <taxon>Pseudomonadota</taxon>
        <taxon>Gammaproteobacteria</taxon>
        <taxon>Pseudomonadales</taxon>
        <taxon>Pseudomonadaceae</taxon>
        <taxon>Stutzerimonas</taxon>
    </lineage>
</organism>
<name>A0A2N8T608_STUST</name>
<evidence type="ECO:0008006" key="3">
    <source>
        <dbReference type="Google" id="ProtNLM"/>
    </source>
</evidence>
<dbReference type="RefSeq" id="WP_102893959.1">
    <property type="nucleotide sequence ID" value="NZ_JAMOHU010000023.1"/>
</dbReference>
<protein>
    <recommendedName>
        <fullName evidence="3">DNA-binding protein</fullName>
    </recommendedName>
</protein>
<proteinExistence type="predicted"/>
<dbReference type="Proteomes" id="UP000236023">
    <property type="component" value="Unassembled WGS sequence"/>
</dbReference>
<reference evidence="1 2" key="1">
    <citation type="submission" date="2018-01" db="EMBL/GenBank/DDBJ databases">
        <title>Denitrification phenotypes of diverse strains of Pseudomonas stutzeri.</title>
        <authorList>
            <person name="Milligan D.A."/>
            <person name="Bergaust L."/>
            <person name="Bakken L.R."/>
            <person name="Frostegard A."/>
        </authorList>
    </citation>
    <scope>NUCLEOTIDE SEQUENCE [LARGE SCALE GENOMIC DNA]</scope>
    <source>
        <strain evidence="1 2">24a75</strain>
    </source>
</reference>